<reference evidence="2" key="1">
    <citation type="submission" date="2021-03" db="EMBL/GenBank/DDBJ databases">
        <title>Revisited historic fungal species revealed as producer of novel bioactive compounds through whole genome sequencing and comparative genomics.</title>
        <authorList>
            <person name="Vignolle G.A."/>
            <person name="Hochenegger N."/>
            <person name="Mach R.L."/>
            <person name="Mach-Aigner A.R."/>
            <person name="Javad Rahimi M."/>
            <person name="Salim K.A."/>
            <person name="Chan C.M."/>
            <person name="Lim L.B.L."/>
            <person name="Cai F."/>
            <person name="Druzhinina I.S."/>
            <person name="U'Ren J.M."/>
            <person name="Derntl C."/>
        </authorList>
    </citation>
    <scope>NUCLEOTIDE SEQUENCE</scope>
    <source>
        <strain evidence="2">TUCIM 5799</strain>
    </source>
</reference>
<dbReference type="EMBL" id="JAFIMR010000011">
    <property type="protein sequence ID" value="KAI1872644.1"/>
    <property type="molecule type" value="Genomic_DNA"/>
</dbReference>
<proteinExistence type="predicted"/>
<evidence type="ECO:0000313" key="3">
    <source>
        <dbReference type="Proteomes" id="UP000829685"/>
    </source>
</evidence>
<dbReference type="Proteomes" id="UP000829685">
    <property type="component" value="Unassembled WGS sequence"/>
</dbReference>
<sequence length="117" mass="12913">MTFHPHLRLLYVKPDEDTSSAASHEHIGEKQNVLAFTLGAETGHSGAHQCAEKSQRAYWVEDPDHYQTEGDGVNLDRETGRIDALRGNSRNPDHHGYQNAQVEGATTAAHPETRAIS</sequence>
<feature type="region of interest" description="Disordered" evidence="1">
    <location>
        <begin position="84"/>
        <end position="117"/>
    </location>
</feature>
<protein>
    <submittedName>
        <fullName evidence="2">Uncharacterized protein</fullName>
    </submittedName>
</protein>
<keyword evidence="3" id="KW-1185">Reference proteome</keyword>
<organism evidence="2 3">
    <name type="scientific">Neoarthrinium moseri</name>
    <dbReference type="NCBI Taxonomy" id="1658444"/>
    <lineage>
        <taxon>Eukaryota</taxon>
        <taxon>Fungi</taxon>
        <taxon>Dikarya</taxon>
        <taxon>Ascomycota</taxon>
        <taxon>Pezizomycotina</taxon>
        <taxon>Sordariomycetes</taxon>
        <taxon>Xylariomycetidae</taxon>
        <taxon>Amphisphaeriales</taxon>
        <taxon>Apiosporaceae</taxon>
        <taxon>Neoarthrinium</taxon>
    </lineage>
</organism>
<accession>A0A9Q0AQK9</accession>
<gene>
    <name evidence="2" type="ORF">JX265_005524</name>
</gene>
<evidence type="ECO:0000256" key="1">
    <source>
        <dbReference type="SAM" id="MobiDB-lite"/>
    </source>
</evidence>
<comment type="caution">
    <text evidence="2">The sequence shown here is derived from an EMBL/GenBank/DDBJ whole genome shotgun (WGS) entry which is preliminary data.</text>
</comment>
<evidence type="ECO:0000313" key="2">
    <source>
        <dbReference type="EMBL" id="KAI1872644.1"/>
    </source>
</evidence>
<name>A0A9Q0AQK9_9PEZI</name>
<dbReference type="AlphaFoldDB" id="A0A9Q0AQK9"/>